<dbReference type="PANTHER" id="PTHR30024">
    <property type="entry name" value="ALIPHATIC SULFONATES-BINDING PROTEIN-RELATED"/>
    <property type="match status" value="1"/>
</dbReference>
<dbReference type="Gene3D" id="3.40.190.10">
    <property type="entry name" value="Periplasmic binding protein-like II"/>
    <property type="match status" value="2"/>
</dbReference>
<evidence type="ECO:0000259" key="5">
    <source>
        <dbReference type="Pfam" id="PF09084"/>
    </source>
</evidence>
<sequence length="340" mass="35462">MNTKPLPRLRRPGTVALALGAALTLVTGLTACSTDAGAPAEAAAADGTAVTTIRVQTPPFAFEGVEIGIRNGIFAKHGLKVVSDYAGGDPTSQIAKVVSGQLDLAMSGGPDAIRAVAKGIPIMITGGAQHSSADGEPTDGILVAPDSPIKDWKDLTGATIGISGLGSLPQIVTDIALEKNGVDFSTVKYVNLPNDALEGAAAKGQIDAALPTSVFYTKAVADGFRALGRGTKEFFPGAPQIVWVASKAFVQKNATALKAFNEAMAEANAYANQHPDLIRQIDHEKTKLPAAFIDNRPIEKMDNTVDRNVYATLTGAMNKFGFVEKNVSVDDVVWKDAPQP</sequence>
<evidence type="ECO:0000256" key="3">
    <source>
        <dbReference type="ARBA" id="ARBA00022729"/>
    </source>
</evidence>
<evidence type="ECO:0000256" key="4">
    <source>
        <dbReference type="SAM" id="SignalP"/>
    </source>
</evidence>
<dbReference type="Pfam" id="PF09084">
    <property type="entry name" value="NMT1"/>
    <property type="match status" value="1"/>
</dbReference>
<evidence type="ECO:0000256" key="1">
    <source>
        <dbReference type="ARBA" id="ARBA00004418"/>
    </source>
</evidence>
<organism evidence="6 7">
    <name type="scientific">Microbacterium kribbense</name>
    <dbReference type="NCBI Taxonomy" id="433645"/>
    <lineage>
        <taxon>Bacteria</taxon>
        <taxon>Bacillati</taxon>
        <taxon>Actinomycetota</taxon>
        <taxon>Actinomycetes</taxon>
        <taxon>Micrococcales</taxon>
        <taxon>Microbacteriaceae</taxon>
        <taxon>Microbacterium</taxon>
    </lineage>
</organism>
<name>A0ABP7G660_9MICO</name>
<feature type="domain" description="SsuA/THI5-like" evidence="5">
    <location>
        <begin position="67"/>
        <end position="276"/>
    </location>
</feature>
<comment type="caution">
    <text evidence="6">The sequence shown here is derived from an EMBL/GenBank/DDBJ whole genome shotgun (WGS) entry which is preliminary data.</text>
</comment>
<dbReference type="SUPFAM" id="SSF53850">
    <property type="entry name" value="Periplasmic binding protein-like II"/>
    <property type="match status" value="1"/>
</dbReference>
<dbReference type="PROSITE" id="PS51257">
    <property type="entry name" value="PROKAR_LIPOPROTEIN"/>
    <property type="match status" value="1"/>
</dbReference>
<dbReference type="RefSeq" id="WP_344780349.1">
    <property type="nucleotide sequence ID" value="NZ_BAABAF010000001.1"/>
</dbReference>
<feature type="chain" id="PRO_5045234741" description="SsuA/THI5-like domain-containing protein" evidence="4">
    <location>
        <begin position="32"/>
        <end position="340"/>
    </location>
</feature>
<reference evidence="7" key="1">
    <citation type="journal article" date="2019" name="Int. J. Syst. Evol. Microbiol.">
        <title>The Global Catalogue of Microorganisms (GCM) 10K type strain sequencing project: providing services to taxonomists for standard genome sequencing and annotation.</title>
        <authorList>
            <consortium name="The Broad Institute Genomics Platform"/>
            <consortium name="The Broad Institute Genome Sequencing Center for Infectious Disease"/>
            <person name="Wu L."/>
            <person name="Ma J."/>
        </authorList>
    </citation>
    <scope>NUCLEOTIDE SEQUENCE [LARGE SCALE GENOMIC DNA]</scope>
    <source>
        <strain evidence="7">JCM 16950</strain>
    </source>
</reference>
<comment type="subcellular location">
    <subcellularLocation>
        <location evidence="1">Periplasm</location>
    </subcellularLocation>
</comment>
<evidence type="ECO:0000313" key="7">
    <source>
        <dbReference type="Proteomes" id="UP001500540"/>
    </source>
</evidence>
<dbReference type="EMBL" id="BAABAF010000001">
    <property type="protein sequence ID" value="GAA3755902.1"/>
    <property type="molecule type" value="Genomic_DNA"/>
</dbReference>
<evidence type="ECO:0000313" key="6">
    <source>
        <dbReference type="EMBL" id="GAA3755902.1"/>
    </source>
</evidence>
<protein>
    <recommendedName>
        <fullName evidence="5">SsuA/THI5-like domain-containing protein</fullName>
    </recommendedName>
</protein>
<gene>
    <name evidence="6" type="ORF">GCM10022240_06000</name>
</gene>
<keyword evidence="3 4" id="KW-0732">Signal</keyword>
<dbReference type="InterPro" id="IPR015168">
    <property type="entry name" value="SsuA/THI5"/>
</dbReference>
<comment type="similarity">
    <text evidence="2">Belongs to the bacterial solute-binding protein SsuA/TauA family.</text>
</comment>
<proteinExistence type="inferred from homology"/>
<keyword evidence="7" id="KW-1185">Reference proteome</keyword>
<accession>A0ABP7G660</accession>
<evidence type="ECO:0000256" key="2">
    <source>
        <dbReference type="ARBA" id="ARBA00010742"/>
    </source>
</evidence>
<dbReference type="Proteomes" id="UP001500540">
    <property type="component" value="Unassembled WGS sequence"/>
</dbReference>
<dbReference type="PANTHER" id="PTHR30024:SF47">
    <property type="entry name" value="TAURINE-BINDING PERIPLASMIC PROTEIN"/>
    <property type="match status" value="1"/>
</dbReference>
<feature type="signal peptide" evidence="4">
    <location>
        <begin position="1"/>
        <end position="31"/>
    </location>
</feature>